<organism evidence="3 4">
    <name type="scientific">Pyxidicoccus parkwayensis</name>
    <dbReference type="NCBI Taxonomy" id="2813578"/>
    <lineage>
        <taxon>Bacteria</taxon>
        <taxon>Pseudomonadati</taxon>
        <taxon>Myxococcota</taxon>
        <taxon>Myxococcia</taxon>
        <taxon>Myxococcales</taxon>
        <taxon>Cystobacterineae</taxon>
        <taxon>Myxococcaceae</taxon>
        <taxon>Pyxidicoccus</taxon>
    </lineage>
</organism>
<dbReference type="PANTHER" id="PTHR38731">
    <property type="entry name" value="LIPL45-RELATED LIPOPROTEIN-RELATED"/>
    <property type="match status" value="1"/>
</dbReference>
<evidence type="ECO:0000313" key="3">
    <source>
        <dbReference type="EMBL" id="QSQ25443.1"/>
    </source>
</evidence>
<name>A0ABX7P4S5_9BACT</name>
<feature type="chain" id="PRO_5045383895" evidence="1">
    <location>
        <begin position="21"/>
        <end position="389"/>
    </location>
</feature>
<dbReference type="Gene3D" id="2.60.120.1440">
    <property type="match status" value="1"/>
</dbReference>
<dbReference type="Gene3D" id="2.60.40.10">
    <property type="entry name" value="Immunoglobulins"/>
    <property type="match status" value="1"/>
</dbReference>
<evidence type="ECO:0000256" key="1">
    <source>
        <dbReference type="SAM" id="SignalP"/>
    </source>
</evidence>
<dbReference type="InterPro" id="IPR006860">
    <property type="entry name" value="FecR"/>
</dbReference>
<feature type="signal peptide" evidence="1">
    <location>
        <begin position="1"/>
        <end position="20"/>
    </location>
</feature>
<keyword evidence="4" id="KW-1185">Reference proteome</keyword>
<dbReference type="Proteomes" id="UP000662747">
    <property type="component" value="Chromosome"/>
</dbReference>
<keyword evidence="1" id="KW-0732">Signal</keyword>
<dbReference type="EMBL" id="CP071090">
    <property type="protein sequence ID" value="QSQ25443.1"/>
    <property type="molecule type" value="Genomic_DNA"/>
</dbReference>
<dbReference type="Pfam" id="PF04773">
    <property type="entry name" value="FecR"/>
    <property type="match status" value="1"/>
</dbReference>
<sequence>MMRTAPWMMALVLLASPALAADAGEPCGGLRFTGGRIETGRPLAPKGPETTACLQHVAEALKARPAIRSVTVAARVPDVERLEGQGLAVAKAAAEVLVAAGVPRTRVSAVAPPSTPGEPGQLQLAYVERPTQPAVARVRAASGDVSAGPAPAELRPRTVGDALYSGELFDTGSGARAELVLADGSSVRVMEGSLVRLGTVELMANLKRKVELELLRGTLETAAAPGGEGSVFEVRTRSAVAGVRGTQFRVTAQEDGTHRLETLEGKVSLIAKKGDLDVVAGYGSRALPDSAPEPVRPLLVAPTLADPRGGTFQAAPKLSWWTVPGAKTYRVELARTADFAAGVQSYKAEGTEMDVPGSREGKWFWRVLAVDADGFVGFPSKIFAFDVRP</sequence>
<evidence type="ECO:0000259" key="2">
    <source>
        <dbReference type="Pfam" id="PF04773"/>
    </source>
</evidence>
<proteinExistence type="predicted"/>
<feature type="domain" description="FecR protein" evidence="2">
    <location>
        <begin position="170"/>
        <end position="267"/>
    </location>
</feature>
<protein>
    <submittedName>
        <fullName evidence="3">FecR domain-containing protein</fullName>
    </submittedName>
</protein>
<gene>
    <name evidence="3" type="ORF">JY651_11155</name>
</gene>
<reference evidence="3 4" key="1">
    <citation type="submission" date="2021-02" db="EMBL/GenBank/DDBJ databases">
        <title>De Novo genome assembly of isolated myxobacteria.</title>
        <authorList>
            <person name="Stevens D.C."/>
        </authorList>
    </citation>
    <scope>NUCLEOTIDE SEQUENCE [LARGE SCALE GENOMIC DNA]</scope>
    <source>
        <strain evidence="4">SCPEA02</strain>
    </source>
</reference>
<evidence type="ECO:0000313" key="4">
    <source>
        <dbReference type="Proteomes" id="UP000662747"/>
    </source>
</evidence>
<accession>A0ABX7P4S5</accession>
<dbReference type="InterPro" id="IPR013783">
    <property type="entry name" value="Ig-like_fold"/>
</dbReference>